<reference evidence="1 2" key="1">
    <citation type="submission" date="2013-11" db="EMBL/GenBank/DDBJ databases">
        <title>The Genome Sequence of Phytophthora parasitica CJ01A1.</title>
        <authorList>
            <consortium name="The Broad Institute Genomics Platform"/>
            <person name="Russ C."/>
            <person name="Tyler B."/>
            <person name="Panabieres F."/>
            <person name="Shan W."/>
            <person name="Tripathy S."/>
            <person name="Grunwald N."/>
            <person name="Machado M."/>
            <person name="Johnson C.S."/>
            <person name="Walker B."/>
            <person name="Young S.K."/>
            <person name="Zeng Q."/>
            <person name="Gargeya S."/>
            <person name="Fitzgerald M."/>
            <person name="Haas B."/>
            <person name="Abouelleil A."/>
            <person name="Allen A.W."/>
            <person name="Alvarado L."/>
            <person name="Arachchi H.M."/>
            <person name="Berlin A.M."/>
            <person name="Chapman S.B."/>
            <person name="Gainer-Dewar J."/>
            <person name="Goldberg J."/>
            <person name="Griggs A."/>
            <person name="Gujja S."/>
            <person name="Hansen M."/>
            <person name="Howarth C."/>
            <person name="Imamovic A."/>
            <person name="Ireland A."/>
            <person name="Larimer J."/>
            <person name="McCowan C."/>
            <person name="Murphy C."/>
            <person name="Pearson M."/>
            <person name="Poon T.W."/>
            <person name="Priest M."/>
            <person name="Roberts A."/>
            <person name="Saif S."/>
            <person name="Shea T."/>
            <person name="Sisk P."/>
            <person name="Sykes S."/>
            <person name="Wortman J."/>
            <person name="Nusbaum C."/>
            <person name="Birren B."/>
        </authorList>
    </citation>
    <scope>NUCLEOTIDE SEQUENCE [LARGE SCALE GENOMIC DNA]</scope>
    <source>
        <strain evidence="1 2">CJ01A1</strain>
    </source>
</reference>
<evidence type="ECO:0000313" key="2">
    <source>
        <dbReference type="Proteomes" id="UP000018958"/>
    </source>
</evidence>
<organism evidence="1 2">
    <name type="scientific">Phytophthora nicotianae CJ01A1</name>
    <dbReference type="NCBI Taxonomy" id="1317063"/>
    <lineage>
        <taxon>Eukaryota</taxon>
        <taxon>Sar</taxon>
        <taxon>Stramenopiles</taxon>
        <taxon>Oomycota</taxon>
        <taxon>Peronosporomycetes</taxon>
        <taxon>Peronosporales</taxon>
        <taxon>Peronosporaceae</taxon>
        <taxon>Phytophthora</taxon>
    </lineage>
</organism>
<dbReference type="AlphaFoldDB" id="W2VP11"/>
<dbReference type="EMBL" id="ANIX01004732">
    <property type="protein sequence ID" value="ETP00087.1"/>
    <property type="molecule type" value="Genomic_DNA"/>
</dbReference>
<sequence length="64" mass="7277">MTRSCFQKVYRLQILVPNLSERDLQRMCLLALTAVHPPQQYALEQGGPFRVSKTSTFATIPLVI</sequence>
<dbReference type="Proteomes" id="UP000018958">
    <property type="component" value="Unassembled WGS sequence"/>
</dbReference>
<gene>
    <name evidence="1" type="ORF">F441_22491</name>
</gene>
<protein>
    <submittedName>
        <fullName evidence="1">Uncharacterized protein</fullName>
    </submittedName>
</protein>
<evidence type="ECO:0000313" key="1">
    <source>
        <dbReference type="EMBL" id="ETP00087.1"/>
    </source>
</evidence>
<accession>W2VP11</accession>
<proteinExistence type="predicted"/>
<name>W2VP11_PHYNI</name>
<comment type="caution">
    <text evidence="1">The sequence shown here is derived from an EMBL/GenBank/DDBJ whole genome shotgun (WGS) entry which is preliminary data.</text>
</comment>